<name>A0AAD8PC64_TARER</name>
<evidence type="ECO:0000313" key="1">
    <source>
        <dbReference type="EMBL" id="KAK1440521.1"/>
    </source>
</evidence>
<dbReference type="Proteomes" id="UP001229421">
    <property type="component" value="Unassembled WGS sequence"/>
</dbReference>
<dbReference type="EMBL" id="JAUHHV010000001">
    <property type="protein sequence ID" value="KAK1440521.1"/>
    <property type="molecule type" value="Genomic_DNA"/>
</dbReference>
<sequence length="109" mass="12048">MILIYCFITVQILYVCMFGPHCMVFAKPYRCRSGLQSRRVLLDHQWPARHSGGGVLGGSHVPTGSHLSISFLFFSPISIRVILKSELNVGTGKNWCSNVGIEMCLCVCG</sequence>
<organism evidence="1 2">
    <name type="scientific">Tagetes erecta</name>
    <name type="common">African marigold</name>
    <dbReference type="NCBI Taxonomy" id="13708"/>
    <lineage>
        <taxon>Eukaryota</taxon>
        <taxon>Viridiplantae</taxon>
        <taxon>Streptophyta</taxon>
        <taxon>Embryophyta</taxon>
        <taxon>Tracheophyta</taxon>
        <taxon>Spermatophyta</taxon>
        <taxon>Magnoliopsida</taxon>
        <taxon>eudicotyledons</taxon>
        <taxon>Gunneridae</taxon>
        <taxon>Pentapetalae</taxon>
        <taxon>asterids</taxon>
        <taxon>campanulids</taxon>
        <taxon>Asterales</taxon>
        <taxon>Asteraceae</taxon>
        <taxon>Asteroideae</taxon>
        <taxon>Heliantheae alliance</taxon>
        <taxon>Tageteae</taxon>
        <taxon>Tagetes</taxon>
    </lineage>
</organism>
<dbReference type="AlphaFoldDB" id="A0AAD8PC64"/>
<accession>A0AAD8PC64</accession>
<keyword evidence="2" id="KW-1185">Reference proteome</keyword>
<reference evidence="1" key="1">
    <citation type="journal article" date="2023" name="bioRxiv">
        <title>Improved chromosome-level genome assembly for marigold (Tagetes erecta).</title>
        <authorList>
            <person name="Jiang F."/>
            <person name="Yuan L."/>
            <person name="Wang S."/>
            <person name="Wang H."/>
            <person name="Xu D."/>
            <person name="Wang A."/>
            <person name="Fan W."/>
        </authorList>
    </citation>
    <scope>NUCLEOTIDE SEQUENCE</scope>
    <source>
        <strain evidence="1">WSJ</strain>
        <tissue evidence="1">Leaf</tissue>
    </source>
</reference>
<proteinExistence type="predicted"/>
<protein>
    <submittedName>
        <fullName evidence="1">Uncharacterized protein</fullName>
    </submittedName>
</protein>
<evidence type="ECO:0000313" key="2">
    <source>
        <dbReference type="Proteomes" id="UP001229421"/>
    </source>
</evidence>
<comment type="caution">
    <text evidence="1">The sequence shown here is derived from an EMBL/GenBank/DDBJ whole genome shotgun (WGS) entry which is preliminary data.</text>
</comment>
<gene>
    <name evidence="1" type="ORF">QVD17_06349</name>
</gene>